<dbReference type="Pfam" id="PF00149">
    <property type="entry name" value="Metallophos"/>
    <property type="match status" value="1"/>
</dbReference>
<feature type="chain" id="PRO_5046279111" evidence="2">
    <location>
        <begin position="30"/>
        <end position="442"/>
    </location>
</feature>
<dbReference type="InterPro" id="IPR004843">
    <property type="entry name" value="Calcineurin-like_PHP"/>
</dbReference>
<evidence type="ECO:0000313" key="5">
    <source>
        <dbReference type="Proteomes" id="UP001589647"/>
    </source>
</evidence>
<keyword evidence="1 2" id="KW-0732">Signal</keyword>
<dbReference type="InterPro" id="IPR039331">
    <property type="entry name" value="PAPs-like"/>
</dbReference>
<organism evidence="4 5">
    <name type="scientific">Nonomuraea spiralis</name>
    <dbReference type="NCBI Taxonomy" id="46182"/>
    <lineage>
        <taxon>Bacteria</taxon>
        <taxon>Bacillati</taxon>
        <taxon>Actinomycetota</taxon>
        <taxon>Actinomycetes</taxon>
        <taxon>Streptosporangiales</taxon>
        <taxon>Streptosporangiaceae</taxon>
        <taxon>Nonomuraea</taxon>
    </lineage>
</organism>
<sequence length="442" mass="47296">MSRVRLALMACTAVLGLVAGLLVAATASAGIAETLLSQGKPATASSKEASSYAAAKAFDGDLAATRWASAEGHDPEWLRVDLGASQQISRVKLTWEDAYGKSYKIQTSADGTAWTDVYSTGSGDGGVDDLAVTATGRYVRMYGTTRGTSYGYSLWEMQVYGGGTQPTDPPTDPPGDTFVVAAAGDIAEQCTASSASCVHPKTAALVESMNPEFVITMGDNQYDDALLSDFRAYYDKTWGRFKAKTRPVPGNHETYDPAGSEAGYKSYFGAIAFPQGKSYYSYDRGNWHFVALDSNHFDQSAQITWLKNDLAATTKPCVAAYWHHPLFSSGEHGNDPVSKPVWQALYAAGAELVLNGHDHHYERFGPQNPSAQADTAKGIVEVLGGMGGASPYQIENVQPNSQKRLTDTFGVLKLTFAGNTFGWQLVGTDGSVKDSSPTYSCH</sequence>
<dbReference type="InterPro" id="IPR008979">
    <property type="entry name" value="Galactose-bd-like_sf"/>
</dbReference>
<dbReference type="SUPFAM" id="SSF56300">
    <property type="entry name" value="Metallo-dependent phosphatases"/>
    <property type="match status" value="1"/>
</dbReference>
<dbReference type="Proteomes" id="UP001589647">
    <property type="component" value="Unassembled WGS sequence"/>
</dbReference>
<name>A0ABV5IJX7_9ACTN</name>
<evidence type="ECO:0000259" key="3">
    <source>
        <dbReference type="PROSITE" id="PS50022"/>
    </source>
</evidence>
<evidence type="ECO:0000313" key="4">
    <source>
        <dbReference type="EMBL" id="MFB9204836.1"/>
    </source>
</evidence>
<evidence type="ECO:0000256" key="1">
    <source>
        <dbReference type="ARBA" id="ARBA00022729"/>
    </source>
</evidence>
<dbReference type="PROSITE" id="PS50022">
    <property type="entry name" value="FA58C_3"/>
    <property type="match status" value="1"/>
</dbReference>
<proteinExistence type="predicted"/>
<dbReference type="EMBL" id="JBHMEI010000020">
    <property type="protein sequence ID" value="MFB9204836.1"/>
    <property type="molecule type" value="Genomic_DNA"/>
</dbReference>
<dbReference type="Pfam" id="PF00754">
    <property type="entry name" value="F5_F8_type_C"/>
    <property type="match status" value="1"/>
</dbReference>
<dbReference type="PANTHER" id="PTHR22953:SF153">
    <property type="entry name" value="PURPLE ACID PHOSPHATASE"/>
    <property type="match status" value="1"/>
</dbReference>
<dbReference type="InterPro" id="IPR029052">
    <property type="entry name" value="Metallo-depent_PP-like"/>
</dbReference>
<protein>
    <submittedName>
        <fullName evidence="4">Discoidin domain-containing protein</fullName>
    </submittedName>
</protein>
<reference evidence="4 5" key="1">
    <citation type="submission" date="2024-09" db="EMBL/GenBank/DDBJ databases">
        <authorList>
            <person name="Sun Q."/>
            <person name="Mori K."/>
        </authorList>
    </citation>
    <scope>NUCLEOTIDE SEQUENCE [LARGE SCALE GENOMIC DNA]</scope>
    <source>
        <strain evidence="4 5">CCM 3426</strain>
    </source>
</reference>
<keyword evidence="5" id="KW-1185">Reference proteome</keyword>
<dbReference type="PANTHER" id="PTHR22953">
    <property type="entry name" value="ACID PHOSPHATASE RELATED"/>
    <property type="match status" value="1"/>
</dbReference>
<feature type="signal peptide" evidence="2">
    <location>
        <begin position="1"/>
        <end position="29"/>
    </location>
</feature>
<dbReference type="InterPro" id="IPR000421">
    <property type="entry name" value="FA58C"/>
</dbReference>
<evidence type="ECO:0000256" key="2">
    <source>
        <dbReference type="SAM" id="SignalP"/>
    </source>
</evidence>
<comment type="caution">
    <text evidence="4">The sequence shown here is derived from an EMBL/GenBank/DDBJ whole genome shotgun (WGS) entry which is preliminary data.</text>
</comment>
<accession>A0ABV5IJX7</accession>
<dbReference type="Gene3D" id="2.60.120.260">
    <property type="entry name" value="Galactose-binding domain-like"/>
    <property type="match status" value="1"/>
</dbReference>
<feature type="domain" description="F5/8 type C" evidence="3">
    <location>
        <begin position="24"/>
        <end position="162"/>
    </location>
</feature>
<dbReference type="Gene3D" id="3.60.21.10">
    <property type="match status" value="1"/>
</dbReference>
<dbReference type="SUPFAM" id="SSF49785">
    <property type="entry name" value="Galactose-binding domain-like"/>
    <property type="match status" value="1"/>
</dbReference>
<gene>
    <name evidence="4" type="ORF">ACFFV7_26825</name>
</gene>
<dbReference type="RefSeq" id="WP_189650361.1">
    <property type="nucleotide sequence ID" value="NZ_BMRC01000013.1"/>
</dbReference>